<feature type="compositionally biased region" description="Acidic residues" evidence="1">
    <location>
        <begin position="72"/>
        <end position="81"/>
    </location>
</feature>
<feature type="chain" id="PRO_5036409516" evidence="2">
    <location>
        <begin position="21"/>
        <end position="145"/>
    </location>
</feature>
<reference evidence="3" key="1">
    <citation type="submission" date="2021-02" db="EMBL/GenBank/DDBJ databases">
        <authorList>
            <person name="Nowell W R."/>
        </authorList>
    </citation>
    <scope>NUCLEOTIDE SEQUENCE</scope>
</reference>
<evidence type="ECO:0000313" key="4">
    <source>
        <dbReference type="EMBL" id="CAF1232054.1"/>
    </source>
</evidence>
<dbReference type="Proteomes" id="UP000681722">
    <property type="component" value="Unassembled WGS sequence"/>
</dbReference>
<proteinExistence type="predicted"/>
<dbReference type="EMBL" id="CAJNOK010015780">
    <property type="protein sequence ID" value="CAF1232054.1"/>
    <property type="molecule type" value="Genomic_DNA"/>
</dbReference>
<feature type="region of interest" description="Disordered" evidence="1">
    <location>
        <begin position="68"/>
        <end position="97"/>
    </location>
</feature>
<dbReference type="EMBL" id="CAJNOQ010000902">
    <property type="protein sequence ID" value="CAF0849626.1"/>
    <property type="molecule type" value="Genomic_DNA"/>
</dbReference>
<dbReference type="OrthoDB" id="9996923at2759"/>
<evidence type="ECO:0000313" key="6">
    <source>
        <dbReference type="EMBL" id="CAF4040178.1"/>
    </source>
</evidence>
<dbReference type="AlphaFoldDB" id="A0A813VXU8"/>
<dbReference type="Proteomes" id="UP000663829">
    <property type="component" value="Unassembled WGS sequence"/>
</dbReference>
<dbReference type="Proteomes" id="UP000682733">
    <property type="component" value="Unassembled WGS sequence"/>
</dbReference>
<evidence type="ECO:0000313" key="7">
    <source>
        <dbReference type="Proteomes" id="UP000663829"/>
    </source>
</evidence>
<evidence type="ECO:0000256" key="2">
    <source>
        <dbReference type="SAM" id="SignalP"/>
    </source>
</evidence>
<evidence type="ECO:0000313" key="3">
    <source>
        <dbReference type="EMBL" id="CAF0849626.1"/>
    </source>
</evidence>
<dbReference type="Proteomes" id="UP000677228">
    <property type="component" value="Unassembled WGS sequence"/>
</dbReference>
<evidence type="ECO:0000256" key="1">
    <source>
        <dbReference type="SAM" id="MobiDB-lite"/>
    </source>
</evidence>
<feature type="signal peptide" evidence="2">
    <location>
        <begin position="1"/>
        <end position="20"/>
    </location>
</feature>
<organism evidence="3 7">
    <name type="scientific">Didymodactylos carnosus</name>
    <dbReference type="NCBI Taxonomy" id="1234261"/>
    <lineage>
        <taxon>Eukaryota</taxon>
        <taxon>Metazoa</taxon>
        <taxon>Spiralia</taxon>
        <taxon>Gnathifera</taxon>
        <taxon>Rotifera</taxon>
        <taxon>Eurotatoria</taxon>
        <taxon>Bdelloidea</taxon>
        <taxon>Philodinida</taxon>
        <taxon>Philodinidae</taxon>
        <taxon>Didymodactylos</taxon>
    </lineage>
</organism>
<keyword evidence="7" id="KW-1185">Reference proteome</keyword>
<dbReference type="EMBL" id="CAJOBC010000902">
    <property type="protein sequence ID" value="CAF3637262.1"/>
    <property type="molecule type" value="Genomic_DNA"/>
</dbReference>
<name>A0A813VXU8_9BILA</name>
<evidence type="ECO:0000313" key="5">
    <source>
        <dbReference type="EMBL" id="CAF3637262.1"/>
    </source>
</evidence>
<gene>
    <name evidence="3" type="ORF">GPM918_LOCUS6001</name>
    <name evidence="4" type="ORF">OVA965_LOCUS25425</name>
    <name evidence="5" type="ORF">SRO942_LOCUS6001</name>
    <name evidence="6" type="ORF">TMI583_LOCUS26153</name>
</gene>
<accession>A0A813VXU8</accession>
<sequence length="145" mass="17036">MNNSFIFFLFIATFVTCSVASYLDIPQPPKRPDRFKTRDQIEDYLKAVKDYYDAFKIKLVRRQNVLSNFDNSDNDQQEETDINNSNSGDSSDEIDPSSYKIYRQHQNYLASKFIPYQANPYSFNRAMKRKYSDRPSSSSSLTLYK</sequence>
<protein>
    <submittedName>
        <fullName evidence="3">Uncharacterized protein</fullName>
    </submittedName>
</protein>
<dbReference type="EMBL" id="CAJOBA010037326">
    <property type="protein sequence ID" value="CAF4040178.1"/>
    <property type="molecule type" value="Genomic_DNA"/>
</dbReference>
<keyword evidence="2" id="KW-0732">Signal</keyword>
<comment type="caution">
    <text evidence="3">The sequence shown here is derived from an EMBL/GenBank/DDBJ whole genome shotgun (WGS) entry which is preliminary data.</text>
</comment>